<dbReference type="AlphaFoldDB" id="A0A6J4NAV1"/>
<feature type="non-terminal residue" evidence="1">
    <location>
        <position position="104"/>
    </location>
</feature>
<evidence type="ECO:0000313" key="1">
    <source>
        <dbReference type="EMBL" id="CAA9382852.1"/>
    </source>
</evidence>
<gene>
    <name evidence="1" type="ORF">AVDCRST_MAG75-1078</name>
</gene>
<dbReference type="EMBL" id="CADCUO010000067">
    <property type="protein sequence ID" value="CAA9382852.1"/>
    <property type="molecule type" value="Genomic_DNA"/>
</dbReference>
<organism evidence="1">
    <name type="scientific">uncultured Propionibacteriaceae bacterium</name>
    <dbReference type="NCBI Taxonomy" id="257457"/>
    <lineage>
        <taxon>Bacteria</taxon>
        <taxon>Bacillati</taxon>
        <taxon>Actinomycetota</taxon>
        <taxon>Actinomycetes</taxon>
        <taxon>Propionibacteriales</taxon>
        <taxon>Propionibacteriaceae</taxon>
        <taxon>environmental samples</taxon>
    </lineage>
</organism>
<protein>
    <submittedName>
        <fullName evidence="1">Uncharacterized protein</fullName>
    </submittedName>
</protein>
<proteinExistence type="predicted"/>
<reference evidence="1" key="1">
    <citation type="submission" date="2020-02" db="EMBL/GenBank/DDBJ databases">
        <authorList>
            <person name="Meier V. D."/>
        </authorList>
    </citation>
    <scope>NUCLEOTIDE SEQUENCE</scope>
    <source>
        <strain evidence="1">AVDCRST_MAG75</strain>
    </source>
</reference>
<sequence length="104" mass="11546">CGDNLRCRACTRPMWPQSRLPAGCCWTYEPTRNGRRAGSPVPLTSRSTSWSAGCPRSATALSVCARSVADLPGLRSSWLRREKKLSTWTAVSMPGQHRDVRWSP</sequence>
<feature type="non-terminal residue" evidence="1">
    <location>
        <position position="1"/>
    </location>
</feature>
<accession>A0A6J4NAV1</accession>
<name>A0A6J4NAV1_9ACTN</name>